<evidence type="ECO:0000256" key="1">
    <source>
        <dbReference type="SAM" id="MobiDB-lite"/>
    </source>
</evidence>
<evidence type="ECO:0000313" key="3">
    <source>
        <dbReference type="Proteomes" id="UP001201812"/>
    </source>
</evidence>
<evidence type="ECO:0000313" key="2">
    <source>
        <dbReference type="EMBL" id="KAI1692553.1"/>
    </source>
</evidence>
<dbReference type="Proteomes" id="UP001201812">
    <property type="component" value="Unassembled WGS sequence"/>
</dbReference>
<dbReference type="AlphaFoldDB" id="A0AAD4MF83"/>
<name>A0AAD4MF83_9BILA</name>
<gene>
    <name evidence="2" type="ORF">DdX_21190</name>
</gene>
<reference evidence="2" key="1">
    <citation type="submission" date="2022-01" db="EMBL/GenBank/DDBJ databases">
        <title>Genome Sequence Resource for Two Populations of Ditylenchus destructor, the Migratory Endoparasitic Phytonematode.</title>
        <authorList>
            <person name="Zhang H."/>
            <person name="Lin R."/>
            <person name="Xie B."/>
        </authorList>
    </citation>
    <scope>NUCLEOTIDE SEQUENCE</scope>
    <source>
        <strain evidence="2">BazhouSP</strain>
    </source>
</reference>
<feature type="region of interest" description="Disordered" evidence="1">
    <location>
        <begin position="15"/>
        <end position="36"/>
    </location>
</feature>
<dbReference type="EMBL" id="JAKKPZ010000747">
    <property type="protein sequence ID" value="KAI1692553.1"/>
    <property type="molecule type" value="Genomic_DNA"/>
</dbReference>
<keyword evidence="3" id="KW-1185">Reference proteome</keyword>
<proteinExistence type="predicted"/>
<accession>A0AAD4MF83</accession>
<protein>
    <submittedName>
        <fullName evidence="2">Uncharacterized protein</fullName>
    </submittedName>
</protein>
<comment type="caution">
    <text evidence="2">The sequence shown here is derived from an EMBL/GenBank/DDBJ whole genome shotgun (WGS) entry which is preliminary data.</text>
</comment>
<sequence length="79" mass="8222">MADFSQFSNLARPLQYSRHAASGGERDTRDGTTMYKGNNSFRSTMAALICTLVVSTTCLASVVGPAATATADVSTQATA</sequence>
<organism evidence="2 3">
    <name type="scientific">Ditylenchus destructor</name>
    <dbReference type="NCBI Taxonomy" id="166010"/>
    <lineage>
        <taxon>Eukaryota</taxon>
        <taxon>Metazoa</taxon>
        <taxon>Ecdysozoa</taxon>
        <taxon>Nematoda</taxon>
        <taxon>Chromadorea</taxon>
        <taxon>Rhabditida</taxon>
        <taxon>Tylenchina</taxon>
        <taxon>Tylenchomorpha</taxon>
        <taxon>Sphaerularioidea</taxon>
        <taxon>Anguinidae</taxon>
        <taxon>Anguininae</taxon>
        <taxon>Ditylenchus</taxon>
    </lineage>
</organism>